<feature type="region of interest" description="Disordered" evidence="1">
    <location>
        <begin position="417"/>
        <end position="438"/>
    </location>
</feature>
<dbReference type="EMBL" id="KZ805350">
    <property type="protein sequence ID" value="PVI01883.1"/>
    <property type="molecule type" value="Genomic_DNA"/>
</dbReference>
<feature type="transmembrane region" description="Helical" evidence="2">
    <location>
        <begin position="9"/>
        <end position="30"/>
    </location>
</feature>
<keyword evidence="2" id="KW-0812">Transmembrane</keyword>
<name>A0A2V1DU84_9PLEO</name>
<organism evidence="3 4">
    <name type="scientific">Periconia macrospinosa</name>
    <dbReference type="NCBI Taxonomy" id="97972"/>
    <lineage>
        <taxon>Eukaryota</taxon>
        <taxon>Fungi</taxon>
        <taxon>Dikarya</taxon>
        <taxon>Ascomycota</taxon>
        <taxon>Pezizomycotina</taxon>
        <taxon>Dothideomycetes</taxon>
        <taxon>Pleosporomycetidae</taxon>
        <taxon>Pleosporales</taxon>
        <taxon>Massarineae</taxon>
        <taxon>Periconiaceae</taxon>
        <taxon>Periconia</taxon>
    </lineage>
</organism>
<feature type="transmembrane region" description="Helical" evidence="2">
    <location>
        <begin position="831"/>
        <end position="853"/>
    </location>
</feature>
<gene>
    <name evidence="3" type="ORF">DM02DRAFT_670923</name>
</gene>
<feature type="transmembrane region" description="Helical" evidence="2">
    <location>
        <begin position="782"/>
        <end position="810"/>
    </location>
</feature>
<feature type="compositionally biased region" description="Basic and acidic residues" evidence="1">
    <location>
        <begin position="1018"/>
        <end position="1031"/>
    </location>
</feature>
<evidence type="ECO:0000256" key="1">
    <source>
        <dbReference type="SAM" id="MobiDB-lite"/>
    </source>
</evidence>
<evidence type="ECO:0000256" key="2">
    <source>
        <dbReference type="SAM" id="Phobius"/>
    </source>
</evidence>
<keyword evidence="4" id="KW-1185">Reference proteome</keyword>
<accession>A0A2V1DU84</accession>
<evidence type="ECO:0000313" key="4">
    <source>
        <dbReference type="Proteomes" id="UP000244855"/>
    </source>
</evidence>
<proteinExistence type="predicted"/>
<dbReference type="Proteomes" id="UP000244855">
    <property type="component" value="Unassembled WGS sequence"/>
</dbReference>
<feature type="transmembrane region" description="Helical" evidence="2">
    <location>
        <begin position="951"/>
        <end position="976"/>
    </location>
</feature>
<feature type="region of interest" description="Disordered" evidence="1">
    <location>
        <begin position="1050"/>
        <end position="1106"/>
    </location>
</feature>
<reference evidence="3 4" key="1">
    <citation type="journal article" date="2018" name="Sci. Rep.">
        <title>Comparative genomics provides insights into the lifestyle and reveals functional heterogeneity of dark septate endophytic fungi.</title>
        <authorList>
            <person name="Knapp D.G."/>
            <person name="Nemeth J.B."/>
            <person name="Barry K."/>
            <person name="Hainaut M."/>
            <person name="Henrissat B."/>
            <person name="Johnson J."/>
            <person name="Kuo A."/>
            <person name="Lim J.H.P."/>
            <person name="Lipzen A."/>
            <person name="Nolan M."/>
            <person name="Ohm R.A."/>
            <person name="Tamas L."/>
            <person name="Grigoriev I.V."/>
            <person name="Spatafora J.W."/>
            <person name="Nagy L.G."/>
            <person name="Kovacs G.M."/>
        </authorList>
    </citation>
    <scope>NUCLEOTIDE SEQUENCE [LARGE SCALE GENOMIC DNA]</scope>
    <source>
        <strain evidence="3 4">DSE2036</strain>
    </source>
</reference>
<feature type="compositionally biased region" description="Polar residues" evidence="1">
    <location>
        <begin position="1007"/>
        <end position="1017"/>
    </location>
</feature>
<protein>
    <recommendedName>
        <fullName evidence="5">Cytochrome b561 domain-containing protein</fullName>
    </recommendedName>
</protein>
<dbReference type="OrthoDB" id="5148443at2759"/>
<evidence type="ECO:0008006" key="5">
    <source>
        <dbReference type="Google" id="ProtNLM"/>
    </source>
</evidence>
<feature type="compositionally biased region" description="Low complexity" evidence="1">
    <location>
        <begin position="1055"/>
        <end position="1068"/>
    </location>
</feature>
<evidence type="ECO:0000313" key="3">
    <source>
        <dbReference type="EMBL" id="PVI01883.1"/>
    </source>
</evidence>
<feature type="transmembrane region" description="Helical" evidence="2">
    <location>
        <begin position="915"/>
        <end position="939"/>
    </location>
</feature>
<dbReference type="AlphaFoldDB" id="A0A2V1DU84"/>
<keyword evidence="2" id="KW-0472">Membrane</keyword>
<feature type="region of interest" description="Disordered" evidence="1">
    <location>
        <begin position="1002"/>
        <end position="1035"/>
    </location>
</feature>
<feature type="transmembrane region" description="Helical" evidence="2">
    <location>
        <begin position="865"/>
        <end position="885"/>
    </location>
</feature>
<keyword evidence="2" id="KW-1133">Transmembrane helix</keyword>
<sequence length="1126" mass="117318">MFSSNKSGWYLPFSILTLTFLLYIALGLWFTEWISSGRYIRSPNALERYLSPETIDALYEDKRLQDAFLKLSVVVAEASSQYGETHDSERWKNFGSDLLEEVARLKSEKTLRRKRGLLEDFGNLITGGGSNGATNGGGPGNITAGLGNLFSQGLAGIGNSLTEGLATPALFLGIGLGMGVENGLNLTTPEESKIGAVKIAQSMGQESTGINMVAQNLGTGLSGQLSSAFAPTNNSDSSGNGLLGGLGSLPIGLAAFSLAQGIGQGTSRGLKLTQTTMNPVNSSDIMAIAQNFGMGVSEPIASNIDIQSLMSRSGAGLSSLPIGLMAFSLAQGIGQGTSSGLKLTQEKFEPVNNSDVTTIAQNLGLGISTPIASSIDVQSLLSQAGSGGGISLNQLPQIAASAGVGLGEGASRGLGFAKPGPAGSLSRKRQAPQDPNSLDIPGAVGNFTLGLSESFLKSADLNKALSSSGLASGGGGIGGFNFSDISFVSLASGAGKGIGEGIAIGLDSNAPRNLSTKSFVVNDSGIDPDQEQIAEQFTKGLLASFLQNGGVKSVGNAVTSNAGGLTSSIDLPKTAEGVGRGLVEGSIHALSQAGGFQKVIAGDFPKELAFTLPPLPVSTFNDSLNGSAVAFTRGLAGEGVLLVSQLVKTTKDKSTLLRRDSTQSIEHGGLLVSRQAAGNQTALIPSPAIDSKTLEGFAQTGIDTLTCGGVGGLAAVGLGLFSNPAVKNSITSNTGNSTPLDPSTLAALPKDPIKIKSGDTTFIINITNPTAITINEMPVVPFAVVTAFHITLTTIAFIYALPIYVALGAIQRISVMLGHPFNETRVKWWRNLLLLGIFTPTAFVGIIMGIVGMGKARHFATPHGVFGLLTLLILIPTITASFIRLRTQAPPPPPSAFVGIKQLPALLKAPNKIHIISAMLVQLSLALSMMAWVQGFSILRTVSLCVVDALLIGPIVVPLVSVLTFVPFASAIMVILRQYFETQIAKLGNSTTITYNEKSAAYDTHPSVRSPSPSSLTDDFRSRPQTKDLTGRPDSQISWPVRVRKWGEEDSIVPASKGSANSSRRSSGIAPKTEGPDANEIGQTRDFSAMRNGAESGVFGLGEFNPNYIRDERDELDELRDRLNRV</sequence>